<dbReference type="CDD" id="cd04725">
    <property type="entry name" value="OMP_decarboxylase_like"/>
    <property type="match status" value="1"/>
</dbReference>
<comment type="subunit">
    <text evidence="3 9">Homodimer.</text>
</comment>
<dbReference type="EMBL" id="AP023366">
    <property type="protein sequence ID" value="BCJ86036.1"/>
    <property type="molecule type" value="Genomic_DNA"/>
</dbReference>
<feature type="domain" description="Orotidine 5'-phosphate decarboxylase" evidence="13">
    <location>
        <begin position="16"/>
        <end position="242"/>
    </location>
</feature>
<feature type="active site" description="For OMPdecase activity" evidence="10">
    <location>
        <position position="73"/>
    </location>
</feature>
<dbReference type="InterPro" id="IPR018089">
    <property type="entry name" value="OMPdecase_AS"/>
</dbReference>
<feature type="active site" description="For OMPdecase activity" evidence="10">
    <location>
        <position position="71"/>
    </location>
</feature>
<keyword evidence="4 9" id="KW-0210">Decarboxylase</keyword>
<dbReference type="InterPro" id="IPR014732">
    <property type="entry name" value="OMPdecase"/>
</dbReference>
<feature type="active site" description="For OMPdecase activity" evidence="10">
    <location>
        <position position="76"/>
    </location>
</feature>
<dbReference type="Pfam" id="PF00215">
    <property type="entry name" value="OMPdecase"/>
    <property type="match status" value="1"/>
</dbReference>
<organism evidence="14 15">
    <name type="scientific">Effusibacillus dendaii</name>
    <dbReference type="NCBI Taxonomy" id="2743772"/>
    <lineage>
        <taxon>Bacteria</taxon>
        <taxon>Bacillati</taxon>
        <taxon>Bacillota</taxon>
        <taxon>Bacilli</taxon>
        <taxon>Bacillales</taxon>
        <taxon>Alicyclobacillaceae</taxon>
        <taxon>Effusibacillus</taxon>
    </lineage>
</organism>
<comment type="similarity">
    <text evidence="8 9">Belongs to the OMP decarboxylase family. Type 1 subfamily.</text>
</comment>
<evidence type="ECO:0000313" key="15">
    <source>
        <dbReference type="Proteomes" id="UP000593802"/>
    </source>
</evidence>
<evidence type="ECO:0000256" key="10">
    <source>
        <dbReference type="PIRSR" id="PIRSR614732-1"/>
    </source>
</evidence>
<dbReference type="PROSITE" id="PS00156">
    <property type="entry name" value="OMPDECASE"/>
    <property type="match status" value="1"/>
</dbReference>
<feature type="binding site" evidence="9 11">
    <location>
        <position position="226"/>
    </location>
    <ligand>
        <name>substrate</name>
    </ligand>
</feature>
<feature type="binding site" evidence="9 11">
    <location>
        <position position="22"/>
    </location>
    <ligand>
        <name>substrate</name>
    </ligand>
</feature>
<dbReference type="AlphaFoldDB" id="A0A7I8DB24"/>
<evidence type="ECO:0000256" key="3">
    <source>
        <dbReference type="ARBA" id="ARBA00011738"/>
    </source>
</evidence>
<evidence type="ECO:0000256" key="6">
    <source>
        <dbReference type="ARBA" id="ARBA00023239"/>
    </source>
</evidence>
<evidence type="ECO:0000256" key="4">
    <source>
        <dbReference type="ARBA" id="ARBA00022793"/>
    </source>
</evidence>
<dbReference type="GO" id="GO:0006207">
    <property type="term" value="P:'de novo' pyrimidine nucleobase biosynthetic process"/>
    <property type="evidence" value="ECO:0007669"/>
    <property type="project" value="InterPro"/>
</dbReference>
<evidence type="ECO:0000256" key="5">
    <source>
        <dbReference type="ARBA" id="ARBA00022975"/>
    </source>
</evidence>
<keyword evidence="5 9" id="KW-0665">Pyrimidine biosynthesis</keyword>
<dbReference type="Proteomes" id="UP000593802">
    <property type="component" value="Chromosome"/>
</dbReference>
<dbReference type="InterPro" id="IPR013785">
    <property type="entry name" value="Aldolase_TIM"/>
</dbReference>
<comment type="catalytic activity">
    <reaction evidence="7 9 12">
        <text>orotidine 5'-phosphate + H(+) = UMP + CO2</text>
        <dbReference type="Rhea" id="RHEA:11596"/>
        <dbReference type="ChEBI" id="CHEBI:15378"/>
        <dbReference type="ChEBI" id="CHEBI:16526"/>
        <dbReference type="ChEBI" id="CHEBI:57538"/>
        <dbReference type="ChEBI" id="CHEBI:57865"/>
        <dbReference type="EC" id="4.1.1.23"/>
    </reaction>
</comment>
<feature type="binding site" evidence="9 11">
    <location>
        <position position="197"/>
    </location>
    <ligand>
        <name>substrate</name>
    </ligand>
</feature>
<dbReference type="SMART" id="SM00934">
    <property type="entry name" value="OMPdecase"/>
    <property type="match status" value="1"/>
</dbReference>
<feature type="binding site" evidence="9 11">
    <location>
        <position position="227"/>
    </location>
    <ligand>
        <name>substrate</name>
    </ligand>
</feature>
<keyword evidence="15" id="KW-1185">Reference proteome</keyword>
<evidence type="ECO:0000259" key="13">
    <source>
        <dbReference type="SMART" id="SM00934"/>
    </source>
</evidence>
<dbReference type="InterPro" id="IPR011060">
    <property type="entry name" value="RibuloseP-bd_barrel"/>
</dbReference>
<sequence>MPDSRTAHLPAQMADRLYVALDFDNGEDALRMVDRLGETVRCYKVGMELYFKTGPQILHQLQEAGKQIFLDLKIHDIPNTAAGAARSCTSFGVSIINVHAAGGIEMMKQAKQAAIETAAALSIDRPLVIAVTQLTSTDRQMMNEQIGIQGSVEDTVVRYAKLAQEAGLDGVVASGQELAAIRQACGDGFVTVIPGIRPAWAASNDQKRILTPADAIKAGAHRLVVGRPITHADDPQDAAKRILEEMEVSL</sequence>
<dbReference type="GO" id="GO:0005829">
    <property type="term" value="C:cytosol"/>
    <property type="evidence" value="ECO:0007669"/>
    <property type="project" value="TreeGrafter"/>
</dbReference>
<comment type="function">
    <text evidence="1 9">Catalyzes the decarboxylation of orotidine 5'-monophosphate (OMP) to uridine 5'-monophosphate (UMP).</text>
</comment>
<dbReference type="UniPathway" id="UPA00070">
    <property type="reaction ID" value="UER00120"/>
</dbReference>
<evidence type="ECO:0000313" key="14">
    <source>
        <dbReference type="EMBL" id="BCJ86036.1"/>
    </source>
</evidence>
<evidence type="ECO:0000256" key="2">
    <source>
        <dbReference type="ARBA" id="ARBA00004861"/>
    </source>
</evidence>
<evidence type="ECO:0000256" key="12">
    <source>
        <dbReference type="RuleBase" id="RU000512"/>
    </source>
</evidence>
<dbReference type="Gene3D" id="3.20.20.70">
    <property type="entry name" value="Aldolase class I"/>
    <property type="match status" value="1"/>
</dbReference>
<feature type="binding site" evidence="9 11">
    <location>
        <position position="206"/>
    </location>
    <ligand>
        <name>substrate</name>
    </ligand>
</feature>
<evidence type="ECO:0000256" key="9">
    <source>
        <dbReference type="HAMAP-Rule" id="MF_01200"/>
    </source>
</evidence>
<evidence type="ECO:0000256" key="7">
    <source>
        <dbReference type="ARBA" id="ARBA00049157"/>
    </source>
</evidence>
<dbReference type="InterPro" id="IPR047596">
    <property type="entry name" value="OMPdecase_bac"/>
</dbReference>
<feature type="active site" description="Proton donor" evidence="9">
    <location>
        <position position="73"/>
    </location>
</feature>
<evidence type="ECO:0000256" key="11">
    <source>
        <dbReference type="PIRSR" id="PIRSR614732-2"/>
    </source>
</evidence>
<protein>
    <recommendedName>
        <fullName evidence="9">Orotidine 5'-phosphate decarboxylase</fullName>
        <ecNumber evidence="9">4.1.1.23</ecNumber>
    </recommendedName>
    <alternativeName>
        <fullName evidence="9">OMP decarboxylase</fullName>
        <shortName evidence="9">OMPDCase</shortName>
        <shortName evidence="9">OMPdecase</shortName>
    </alternativeName>
</protein>
<name>A0A7I8DB24_9BACL</name>
<gene>
    <name evidence="9 14" type="primary">pyrF</name>
    <name evidence="14" type="ORF">skT53_10210</name>
</gene>
<dbReference type="PANTHER" id="PTHR32119:SF2">
    <property type="entry name" value="OROTIDINE 5'-PHOSPHATE DECARBOXYLASE"/>
    <property type="match status" value="1"/>
</dbReference>
<dbReference type="NCBIfam" id="NF001273">
    <property type="entry name" value="PRK00230.1"/>
    <property type="match status" value="1"/>
</dbReference>
<dbReference type="InterPro" id="IPR001754">
    <property type="entry name" value="OMPdeCOase_dom"/>
</dbReference>
<feature type="binding site" evidence="9 11">
    <location>
        <position position="135"/>
    </location>
    <ligand>
        <name>substrate</name>
    </ligand>
</feature>
<feature type="binding site" evidence="9 11">
    <location>
        <position position="44"/>
    </location>
    <ligand>
        <name>substrate</name>
    </ligand>
</feature>
<comment type="pathway">
    <text evidence="2 9 12">Pyrimidine metabolism; UMP biosynthesis via de novo pathway; UMP from orotate: step 2/2.</text>
</comment>
<reference evidence="14 15" key="1">
    <citation type="submission" date="2020-08" db="EMBL/GenBank/DDBJ databases">
        <title>Complete Genome Sequence of Effusibacillus dendaii Strain skT53, Isolated from Farmland soil.</title>
        <authorList>
            <person name="Konishi T."/>
            <person name="Kawasaki H."/>
        </authorList>
    </citation>
    <scope>NUCLEOTIDE SEQUENCE [LARGE SCALE GENOMIC DNA]</scope>
    <source>
        <strain evidence="15">skT53</strain>
    </source>
</reference>
<evidence type="ECO:0000256" key="8">
    <source>
        <dbReference type="ARBA" id="ARBA00061012"/>
    </source>
</evidence>
<proteinExistence type="inferred from homology"/>
<dbReference type="PANTHER" id="PTHR32119">
    <property type="entry name" value="OROTIDINE 5'-PHOSPHATE DECARBOXYLASE"/>
    <property type="match status" value="1"/>
</dbReference>
<accession>A0A7I8DB24</accession>
<feature type="binding site" evidence="9">
    <location>
        <begin position="71"/>
        <end position="80"/>
    </location>
    <ligand>
        <name>substrate</name>
    </ligand>
</feature>
<dbReference type="SUPFAM" id="SSF51366">
    <property type="entry name" value="Ribulose-phoshate binding barrel"/>
    <property type="match status" value="1"/>
</dbReference>
<dbReference type="NCBIfam" id="TIGR01740">
    <property type="entry name" value="pyrF"/>
    <property type="match status" value="1"/>
</dbReference>
<dbReference type="EC" id="4.1.1.23" evidence="9"/>
<dbReference type="GO" id="GO:0004590">
    <property type="term" value="F:orotidine-5'-phosphate decarboxylase activity"/>
    <property type="evidence" value="ECO:0007669"/>
    <property type="project" value="UniProtKB-UniRule"/>
</dbReference>
<dbReference type="GO" id="GO:0044205">
    <property type="term" value="P:'de novo' UMP biosynthetic process"/>
    <property type="evidence" value="ECO:0007669"/>
    <property type="project" value="UniProtKB-UniRule"/>
</dbReference>
<dbReference type="FunFam" id="3.20.20.70:FF:000015">
    <property type="entry name" value="Orotidine 5'-phosphate decarboxylase"/>
    <property type="match status" value="1"/>
</dbReference>
<dbReference type="HAMAP" id="MF_01200_B">
    <property type="entry name" value="OMPdecase_type1_B"/>
    <property type="match status" value="1"/>
</dbReference>
<dbReference type="KEGG" id="eff:skT53_10210"/>
<evidence type="ECO:0000256" key="1">
    <source>
        <dbReference type="ARBA" id="ARBA00002356"/>
    </source>
</evidence>
<keyword evidence="6 9" id="KW-0456">Lyase</keyword>